<dbReference type="Gene3D" id="1.10.3130.20">
    <property type="entry name" value="Phycobilisome linker domain"/>
    <property type="match status" value="1"/>
</dbReference>
<dbReference type="InterPro" id="IPR025282">
    <property type="entry name" value="DUF4214"/>
</dbReference>
<keyword evidence="10" id="KW-1185">Reference proteome</keyword>
<dbReference type="SUPFAM" id="SSF48208">
    <property type="entry name" value="Six-hairpin glycosidases"/>
    <property type="match status" value="1"/>
</dbReference>
<proteinExistence type="inferred from homology"/>
<keyword evidence="7" id="KW-0624">Polysaccharide degradation</keyword>
<evidence type="ECO:0000256" key="6">
    <source>
        <dbReference type="ARBA" id="ARBA00023295"/>
    </source>
</evidence>
<dbReference type="GO" id="GO:0008810">
    <property type="term" value="F:cellulase activity"/>
    <property type="evidence" value="ECO:0007669"/>
    <property type="project" value="UniProtKB-EC"/>
</dbReference>
<evidence type="ECO:0000256" key="5">
    <source>
        <dbReference type="ARBA" id="ARBA00023001"/>
    </source>
</evidence>
<protein>
    <recommendedName>
        <fullName evidence="3">cellulase</fullName>
        <ecNumber evidence="3">3.2.1.4</ecNumber>
    </recommendedName>
</protein>
<gene>
    <name evidence="9" type="ORF">ThidrDRAFT_2295</name>
</gene>
<evidence type="ECO:0000256" key="2">
    <source>
        <dbReference type="ARBA" id="ARBA00009209"/>
    </source>
</evidence>
<reference evidence="9 10" key="1">
    <citation type="submission" date="2011-06" db="EMBL/GenBank/DDBJ databases">
        <title>The draft genome of Thiorhodococcus drewsii AZ1.</title>
        <authorList>
            <consortium name="US DOE Joint Genome Institute (JGI-PGF)"/>
            <person name="Lucas S."/>
            <person name="Han J."/>
            <person name="Lapidus A."/>
            <person name="Cheng J.-F."/>
            <person name="Goodwin L."/>
            <person name="Pitluck S."/>
            <person name="Peters L."/>
            <person name="Land M.L."/>
            <person name="Hauser L."/>
            <person name="Vogl K."/>
            <person name="Liu Z."/>
            <person name="Imhoff J."/>
            <person name="Thiel V."/>
            <person name="Frigaard N.-U."/>
            <person name="Bryant D.A."/>
            <person name="Woyke T.J."/>
        </authorList>
    </citation>
    <scope>NUCLEOTIDE SEQUENCE [LARGE SCALE GENOMIC DNA]</scope>
    <source>
        <strain evidence="9 10">AZ1</strain>
    </source>
</reference>
<accession>G2E1Y2</accession>
<comment type="catalytic activity">
    <reaction evidence="1">
        <text>Endohydrolysis of (1-&gt;4)-beta-D-glucosidic linkages in cellulose, lichenin and cereal beta-D-glucans.</text>
        <dbReference type="EC" id="3.2.1.4"/>
    </reaction>
</comment>
<organism evidence="9 10">
    <name type="scientific">Thiorhodococcus drewsii AZ1</name>
    <dbReference type="NCBI Taxonomy" id="765913"/>
    <lineage>
        <taxon>Bacteria</taxon>
        <taxon>Pseudomonadati</taxon>
        <taxon>Pseudomonadota</taxon>
        <taxon>Gammaproteobacteria</taxon>
        <taxon>Chromatiales</taxon>
        <taxon>Chromatiaceae</taxon>
        <taxon>Thiorhodococcus</taxon>
    </lineage>
</organism>
<keyword evidence="6 9" id="KW-0326">Glycosidase</keyword>
<dbReference type="PRINTS" id="PR00735">
    <property type="entry name" value="GLHYDRLASE8"/>
</dbReference>
<dbReference type="InterPro" id="IPR038255">
    <property type="entry name" value="PBS_linker_sf"/>
</dbReference>
<dbReference type="Gene3D" id="1.50.10.10">
    <property type="match status" value="1"/>
</dbReference>
<evidence type="ECO:0000256" key="4">
    <source>
        <dbReference type="ARBA" id="ARBA00022801"/>
    </source>
</evidence>
<feature type="domain" description="DUF4214" evidence="8">
    <location>
        <begin position="465"/>
        <end position="528"/>
    </location>
</feature>
<dbReference type="eggNOG" id="COG2931">
    <property type="taxonomic scope" value="Bacteria"/>
</dbReference>
<keyword evidence="4 9" id="KW-0378">Hydrolase</keyword>
<evidence type="ECO:0000313" key="10">
    <source>
        <dbReference type="Proteomes" id="UP000004200"/>
    </source>
</evidence>
<evidence type="ECO:0000259" key="8">
    <source>
        <dbReference type="Pfam" id="PF13946"/>
    </source>
</evidence>
<evidence type="ECO:0000256" key="3">
    <source>
        <dbReference type="ARBA" id="ARBA00012601"/>
    </source>
</evidence>
<dbReference type="EC" id="3.2.1.4" evidence="3"/>
<dbReference type="PATRIC" id="fig|765913.3.peg.2334"/>
<dbReference type="Proteomes" id="UP000004200">
    <property type="component" value="Unassembled WGS sequence"/>
</dbReference>
<name>G2E1Y2_9GAMM</name>
<dbReference type="Pfam" id="PF01270">
    <property type="entry name" value="Glyco_hydro_8"/>
    <property type="match status" value="1"/>
</dbReference>
<comment type="similarity">
    <text evidence="2">Belongs to the glycosyl hydrolase 8 (cellulase D) family.</text>
</comment>
<dbReference type="STRING" id="765913.ThidrDRAFT_2295"/>
<sequence length="607" mass="67276">MFLKFFTTITFVIYSFLSFYSSISLADPKRPFPQHVSYASGTIYPSNFSQAQQDQHVRNFYDYWKSHYLVSAGTNSAGKILYRVAFGQGSDVTVSEGQGYGMVIVALMAGHDPDAQNLFDGLWYFSREFPSGIDGRLMSWKIQNGSIVGRNDSAFDGDVDIAYGLLLAHEQWGSAGDLNYQAEAAQVIDGILASTIGADSLLPKLGDWTDDSGSRYNQYTPRSSDFMPAHFHAFARATGDAVWNNIVINSQAVIDSIQNNYSSSTGLLPDFIINCQSVDNCRPANESFLEGPNDGDYYYNAGRAPWRIGLDALLNDDVQSRAEAQKMISWLAVSTNSNANNIKAGYKLDGSAIGDYSTTFFAAPFAVAAMLDGSQQDFLNEIYTYIHNETEDYYEDSINLLALLAVTANYWNPATDICRRDIQRDSAWRVVEIYTATLGYAPDNEGLQYWVNNLQNGSWTPNDVAQSFFDGPLVQEMYPIDQGYGSFIDSLYQNLFGRAPDEAGYAYWLAELNSGHVQRNQMIIALIEGGWANAEAASDMERFGYRVQVGLAFAAEQARRGIVYSQLTTAKQEKLRFLGAQVLEMITVDSSACDTAVGNISRLLDTL</sequence>
<dbReference type="Pfam" id="PF13946">
    <property type="entry name" value="DUF4214"/>
    <property type="match status" value="1"/>
</dbReference>
<dbReference type="EMBL" id="AFWT01000015">
    <property type="protein sequence ID" value="EGV30931.1"/>
    <property type="molecule type" value="Genomic_DNA"/>
</dbReference>
<comment type="caution">
    <text evidence="9">The sequence shown here is derived from an EMBL/GenBank/DDBJ whole genome shotgun (WGS) entry which is preliminary data.</text>
</comment>
<evidence type="ECO:0000256" key="7">
    <source>
        <dbReference type="ARBA" id="ARBA00023326"/>
    </source>
</evidence>
<evidence type="ECO:0000256" key="1">
    <source>
        <dbReference type="ARBA" id="ARBA00000966"/>
    </source>
</evidence>
<dbReference type="eggNOG" id="COG3405">
    <property type="taxonomic scope" value="Bacteria"/>
</dbReference>
<keyword evidence="5" id="KW-0136">Cellulose degradation</keyword>
<dbReference type="AlphaFoldDB" id="G2E1Y2"/>
<evidence type="ECO:0000313" key="9">
    <source>
        <dbReference type="EMBL" id="EGV30931.1"/>
    </source>
</evidence>
<dbReference type="InterPro" id="IPR008928">
    <property type="entry name" value="6-hairpin_glycosidase_sf"/>
</dbReference>
<keyword evidence="7" id="KW-0119">Carbohydrate metabolism</keyword>
<dbReference type="InterPro" id="IPR002037">
    <property type="entry name" value="Glyco_hydro_8"/>
</dbReference>
<dbReference type="InterPro" id="IPR012341">
    <property type="entry name" value="6hp_glycosidase-like_sf"/>
</dbReference>
<dbReference type="GO" id="GO:0030245">
    <property type="term" value="P:cellulose catabolic process"/>
    <property type="evidence" value="ECO:0007669"/>
    <property type="project" value="UniProtKB-KW"/>
</dbReference>